<dbReference type="Proteomes" id="UP001175211">
    <property type="component" value="Unassembled WGS sequence"/>
</dbReference>
<dbReference type="RefSeq" id="XP_060328077.1">
    <property type="nucleotide sequence ID" value="XM_060477799.1"/>
</dbReference>
<proteinExistence type="predicted"/>
<reference evidence="1" key="1">
    <citation type="submission" date="2023-06" db="EMBL/GenBank/DDBJ databases">
        <authorList>
            <consortium name="Lawrence Berkeley National Laboratory"/>
            <person name="Ahrendt S."/>
            <person name="Sahu N."/>
            <person name="Indic B."/>
            <person name="Wong-Bajracharya J."/>
            <person name="Merenyi Z."/>
            <person name="Ke H.-M."/>
            <person name="Monk M."/>
            <person name="Kocsube S."/>
            <person name="Drula E."/>
            <person name="Lipzen A."/>
            <person name="Balint B."/>
            <person name="Henrissat B."/>
            <person name="Andreopoulos B."/>
            <person name="Martin F.M."/>
            <person name="Harder C.B."/>
            <person name="Rigling D."/>
            <person name="Ford K.L."/>
            <person name="Foster G.D."/>
            <person name="Pangilinan J."/>
            <person name="Papanicolaou A."/>
            <person name="Barry K."/>
            <person name="LaButti K."/>
            <person name="Viragh M."/>
            <person name="Koriabine M."/>
            <person name="Yan M."/>
            <person name="Riley R."/>
            <person name="Champramary S."/>
            <person name="Plett K.L."/>
            <person name="Tsai I.J."/>
            <person name="Slot J."/>
            <person name="Sipos G."/>
            <person name="Plett J."/>
            <person name="Nagy L.G."/>
            <person name="Grigoriev I.V."/>
        </authorList>
    </citation>
    <scope>NUCLEOTIDE SEQUENCE</scope>
    <source>
        <strain evidence="1">CCBAS 213</strain>
    </source>
</reference>
<dbReference type="AlphaFoldDB" id="A0AA39K3K8"/>
<organism evidence="1 2">
    <name type="scientific">Armillaria tabescens</name>
    <name type="common">Ringless honey mushroom</name>
    <name type="synonym">Agaricus tabescens</name>
    <dbReference type="NCBI Taxonomy" id="1929756"/>
    <lineage>
        <taxon>Eukaryota</taxon>
        <taxon>Fungi</taxon>
        <taxon>Dikarya</taxon>
        <taxon>Basidiomycota</taxon>
        <taxon>Agaricomycotina</taxon>
        <taxon>Agaricomycetes</taxon>
        <taxon>Agaricomycetidae</taxon>
        <taxon>Agaricales</taxon>
        <taxon>Marasmiineae</taxon>
        <taxon>Physalacriaceae</taxon>
        <taxon>Desarmillaria</taxon>
    </lineage>
</organism>
<gene>
    <name evidence="1" type="ORF">EV420DRAFT_1645591</name>
</gene>
<comment type="caution">
    <text evidence="1">The sequence shown here is derived from an EMBL/GenBank/DDBJ whole genome shotgun (WGS) entry which is preliminary data.</text>
</comment>
<protein>
    <submittedName>
        <fullName evidence="1">Uncharacterized protein</fullName>
    </submittedName>
</protein>
<sequence>MAANLPTAAQTVARMTQRDCNDWSPLYAREEQATHLSTTIRAWRSRKDALRLDLYACLLVLLANDLNLVCRYYGLEARTAGRKDRGIATFHRPLSSRASAGIYVRRVTVKANFPSRVRARYPDYHEDAPDGVVGLGFRRRWSICAFINNYNGSTRVFIDSPDIIKSGRKGASPFWNTWGAFHTWKEHIFFVHGWEAWSFGSSLVYGHVNLKASSSVTILVASPLAASLPFP</sequence>
<dbReference type="GeneID" id="85361347"/>
<keyword evidence="2" id="KW-1185">Reference proteome</keyword>
<evidence type="ECO:0000313" key="2">
    <source>
        <dbReference type="Proteomes" id="UP001175211"/>
    </source>
</evidence>
<name>A0AA39K3K8_ARMTA</name>
<evidence type="ECO:0000313" key="1">
    <source>
        <dbReference type="EMBL" id="KAK0452741.1"/>
    </source>
</evidence>
<dbReference type="EMBL" id="JAUEPS010000030">
    <property type="protein sequence ID" value="KAK0452741.1"/>
    <property type="molecule type" value="Genomic_DNA"/>
</dbReference>
<accession>A0AA39K3K8</accession>